<reference evidence="2" key="1">
    <citation type="submission" date="2021-05" db="EMBL/GenBank/DDBJ databases">
        <authorList>
            <person name="Alioto T."/>
            <person name="Alioto T."/>
            <person name="Gomez Garrido J."/>
        </authorList>
    </citation>
    <scope>NUCLEOTIDE SEQUENCE</scope>
</reference>
<dbReference type="EMBL" id="HBUF01065008">
    <property type="protein sequence ID" value="CAG6627310.1"/>
    <property type="molecule type" value="Transcribed_RNA"/>
</dbReference>
<feature type="compositionally biased region" description="Basic residues" evidence="1">
    <location>
        <begin position="199"/>
        <end position="209"/>
    </location>
</feature>
<name>A0A8D8Q8Y1_9HEMI</name>
<sequence length="1127" mass="132812">MNNVILYVIVSVQVIGCRSNDDGPSLDNFVRPFWGLMYSQREWEDIHIYSTSTRHYGTTHVELMDEFTLTFQPPPSTMEISFPTLHVDEAWMNESCFQERSEERIRQYQAFRRKFTLPDDLISQTTVDPEILRSEMYSRSVLDNIRDIRAYFKRRQSTAPPALIMDLTPAIIDHFDTETTSTKVRRKWTRKTTPGTKKTTIKKKRKAKKGDKDKESGEESDYEDNEEVNEYDEVERMEHASAMDTEELIEEEKRIKLEKKEAEKVKKNVNIELRDYDEKNKTRLKYKHKEYVKKGYYFKDESAQFIHGSKEYLPNIKSNHTNLNKFIEKIKDQQAVPGVRTGYKYRKERYQQSGYEFRDEAGQFYRKNVLDSQDNKDYDTAFRYRDTIMNNSVGNAKAIQRIREGTQFKKGFGDTKDYENKFKHEYENYQDSRGLYKRKQEKHKMDKIVGKKENQHIAYEVKNEQIEGANGSRVNIDHFDYDKLEMGNTVKKRKNLPGDQRGLYIPYELGGGRFQYINKDVEERGLNQSYVMRHQRGRVQLLNNGSMVWVTQPAGDGSNQTTLESDLLPATVLHSDELVKDSVDIGAEFKVNETGYNIRDEAFDNGPYLGGRQVYKFTNGPPGYKHNKSLGRIYSKLGVNGSYQDVVFKHLDTRYRNQDGYRKSDRKGHVFVKLKSENGSSVETKKAYNLVHEKLIQPDFKMINEKGFVQDTNNEKNYLEKSFTHYLKEFKSRNIKYSQRYDMVVNKHNVVVNNTKLNITYSKLMKKSHDRILYRAQNETWTAPWQDQMHQTMGPEMNYVPLLGTMEPPSDFIRDSEQTSGPVFTTRLFLLADRRRPNANSSTDYTYEDSVWPDTADPEFCDSKGNWIFPHSSEMGTTMATLSSDEIDAIYERYNQSNPGQRDQREFNYMDWEPYTEEPKTTHICQMVFNHAEKKMEYCKHPSHALTCTDCNKTFKGWFEYNLHQQAVNRKFKKYMFEEEGLFNDMITWQVVNGTLRPGVVNNIQIQHETPNRTASITKRPRGGMDFIPFERFNPYHFRRGEEFANYESKEETPLSEAEDDEDVYDSMRTVEEVTRPDFIFNYRINRSNEDNSFVPFQNYSDTEEDEDNISVMKLEHPYLYKDIIEV</sequence>
<feature type="compositionally biased region" description="Acidic residues" evidence="1">
    <location>
        <begin position="218"/>
        <end position="233"/>
    </location>
</feature>
<organism evidence="2">
    <name type="scientific">Cacopsylla melanoneura</name>
    <dbReference type="NCBI Taxonomy" id="428564"/>
    <lineage>
        <taxon>Eukaryota</taxon>
        <taxon>Metazoa</taxon>
        <taxon>Ecdysozoa</taxon>
        <taxon>Arthropoda</taxon>
        <taxon>Hexapoda</taxon>
        <taxon>Insecta</taxon>
        <taxon>Pterygota</taxon>
        <taxon>Neoptera</taxon>
        <taxon>Paraneoptera</taxon>
        <taxon>Hemiptera</taxon>
        <taxon>Sternorrhyncha</taxon>
        <taxon>Psylloidea</taxon>
        <taxon>Psyllidae</taxon>
        <taxon>Psyllinae</taxon>
        <taxon>Cacopsylla</taxon>
    </lineage>
</organism>
<evidence type="ECO:0000313" key="2">
    <source>
        <dbReference type="EMBL" id="CAG6627314.1"/>
    </source>
</evidence>
<dbReference type="EMBL" id="HBUF01065010">
    <property type="protein sequence ID" value="CAG6627314.1"/>
    <property type="molecule type" value="Transcribed_RNA"/>
</dbReference>
<protein>
    <submittedName>
        <fullName evidence="2">Uncharacterized protein</fullName>
    </submittedName>
</protein>
<feature type="region of interest" description="Disordered" evidence="1">
    <location>
        <begin position="182"/>
        <end position="247"/>
    </location>
</feature>
<evidence type="ECO:0000256" key="1">
    <source>
        <dbReference type="SAM" id="MobiDB-lite"/>
    </source>
</evidence>
<dbReference type="AlphaFoldDB" id="A0A8D8Q8Y1"/>
<proteinExistence type="predicted"/>
<accession>A0A8D8Q8Y1</accession>